<accession>A0A1S8A726</accession>
<name>A0A1S8A726_ROSNE</name>
<proteinExistence type="predicted"/>
<keyword evidence="3" id="KW-1185">Reference proteome</keyword>
<reference evidence="2" key="1">
    <citation type="submission" date="2016-03" db="EMBL/GenBank/DDBJ databases">
        <title>Draft genome sequence of Rosellinia necatrix.</title>
        <authorList>
            <person name="Kanematsu S."/>
        </authorList>
    </citation>
    <scope>NUCLEOTIDE SEQUENCE [LARGE SCALE GENOMIC DNA]</scope>
    <source>
        <strain evidence="2">W97</strain>
    </source>
</reference>
<feature type="region of interest" description="Disordered" evidence="1">
    <location>
        <begin position="20"/>
        <end position="55"/>
    </location>
</feature>
<dbReference type="Proteomes" id="UP000054516">
    <property type="component" value="Unassembled WGS sequence"/>
</dbReference>
<dbReference type="AlphaFoldDB" id="A0A1S8A726"/>
<protein>
    <submittedName>
        <fullName evidence="2">Uncharacterized protein</fullName>
    </submittedName>
</protein>
<evidence type="ECO:0000313" key="3">
    <source>
        <dbReference type="Proteomes" id="UP000054516"/>
    </source>
</evidence>
<gene>
    <name evidence="2" type="ORF">SAMD00023353_0800860</name>
</gene>
<organism evidence="2">
    <name type="scientific">Rosellinia necatrix</name>
    <name type="common">White root-rot fungus</name>
    <dbReference type="NCBI Taxonomy" id="77044"/>
    <lineage>
        <taxon>Eukaryota</taxon>
        <taxon>Fungi</taxon>
        <taxon>Dikarya</taxon>
        <taxon>Ascomycota</taxon>
        <taxon>Pezizomycotina</taxon>
        <taxon>Sordariomycetes</taxon>
        <taxon>Xylariomycetidae</taxon>
        <taxon>Xylariales</taxon>
        <taxon>Xylariaceae</taxon>
        <taxon>Rosellinia</taxon>
    </lineage>
</organism>
<evidence type="ECO:0000313" key="2">
    <source>
        <dbReference type="EMBL" id="GAW25520.1"/>
    </source>
</evidence>
<dbReference type="EMBL" id="DF977453">
    <property type="protein sequence ID" value="GAW25520.1"/>
    <property type="molecule type" value="Genomic_DNA"/>
</dbReference>
<sequence length="55" mass="6120">MSRPPRGFFVAGAHGLDSLSKPIRARARNRQSDQDPRQPGNAMPDLFLPPRHLSV</sequence>
<evidence type="ECO:0000256" key="1">
    <source>
        <dbReference type="SAM" id="MobiDB-lite"/>
    </source>
</evidence>